<dbReference type="Pfam" id="PF04909">
    <property type="entry name" value="Amidohydro_2"/>
    <property type="match status" value="1"/>
</dbReference>
<organism evidence="3 4">
    <name type="scientific">Pedobacter psychroterrae</name>
    <dbReference type="NCBI Taxonomy" id="2530453"/>
    <lineage>
        <taxon>Bacteria</taxon>
        <taxon>Pseudomonadati</taxon>
        <taxon>Bacteroidota</taxon>
        <taxon>Sphingobacteriia</taxon>
        <taxon>Sphingobacteriales</taxon>
        <taxon>Sphingobacteriaceae</taxon>
        <taxon>Pedobacter</taxon>
    </lineage>
</organism>
<dbReference type="InterPro" id="IPR006680">
    <property type="entry name" value="Amidohydro-rel"/>
</dbReference>
<dbReference type="PANTHER" id="PTHR43569">
    <property type="entry name" value="AMIDOHYDROLASE"/>
    <property type="match status" value="1"/>
</dbReference>
<feature type="domain" description="Amidohydrolase-related" evidence="2">
    <location>
        <begin position="11"/>
        <end position="285"/>
    </location>
</feature>
<dbReference type="Proteomes" id="UP000293347">
    <property type="component" value="Unassembled WGS sequence"/>
</dbReference>
<keyword evidence="4" id="KW-1185">Reference proteome</keyword>
<dbReference type="GO" id="GO:0016787">
    <property type="term" value="F:hydrolase activity"/>
    <property type="evidence" value="ECO:0007669"/>
    <property type="project" value="UniProtKB-KW"/>
</dbReference>
<dbReference type="Gene3D" id="3.20.20.140">
    <property type="entry name" value="Metal-dependent hydrolases"/>
    <property type="match status" value="1"/>
</dbReference>
<dbReference type="EMBL" id="SJSL01000002">
    <property type="protein sequence ID" value="TCD01580.1"/>
    <property type="molecule type" value="Genomic_DNA"/>
</dbReference>
<dbReference type="InterPro" id="IPR032466">
    <property type="entry name" value="Metal_Hydrolase"/>
</dbReference>
<dbReference type="OrthoDB" id="9771932at2"/>
<keyword evidence="3" id="KW-0378">Hydrolase</keyword>
<dbReference type="RefSeq" id="WP_131596381.1">
    <property type="nucleotide sequence ID" value="NZ_SJSL01000002.1"/>
</dbReference>
<dbReference type="InterPro" id="IPR052350">
    <property type="entry name" value="Metallo-dep_Lactonases"/>
</dbReference>
<reference evidence="3 4" key="1">
    <citation type="submission" date="2019-02" db="EMBL/GenBank/DDBJ databases">
        <title>Pedobacter sp. RP-1-14 sp. nov., isolated from Arctic soil.</title>
        <authorList>
            <person name="Dahal R.H."/>
        </authorList>
    </citation>
    <scope>NUCLEOTIDE SEQUENCE [LARGE SCALE GENOMIC DNA]</scope>
    <source>
        <strain evidence="3 4">RP-1-14</strain>
    </source>
</reference>
<evidence type="ECO:0000256" key="1">
    <source>
        <dbReference type="ARBA" id="ARBA00038310"/>
    </source>
</evidence>
<dbReference type="PANTHER" id="PTHR43569:SF2">
    <property type="entry name" value="AMIDOHYDROLASE-RELATED DOMAIN-CONTAINING PROTEIN"/>
    <property type="match status" value="1"/>
</dbReference>
<evidence type="ECO:0000259" key="2">
    <source>
        <dbReference type="Pfam" id="PF04909"/>
    </source>
</evidence>
<gene>
    <name evidence="3" type="ORF">EZ437_12690</name>
</gene>
<protein>
    <submittedName>
        <fullName evidence="3">Amidohydrolase</fullName>
    </submittedName>
</protein>
<comment type="similarity">
    <text evidence="1">Belongs to the metallo-dependent hydrolases superfamily.</text>
</comment>
<evidence type="ECO:0000313" key="3">
    <source>
        <dbReference type="EMBL" id="TCD01580.1"/>
    </source>
</evidence>
<evidence type="ECO:0000313" key="4">
    <source>
        <dbReference type="Proteomes" id="UP000293347"/>
    </source>
</evidence>
<sequence length="285" mass="32954">MKSRIKNIPMIDSHLHLWDVELMDYPWLLDVNAINRSFPIEDYQAETADFNITKMVFVQCECLPEQSIKEIKFVEEQALKDPRIKGIVAYAALEKGTDIIPALEFYKQHPLVRGVRRMYDDTPELCTDPDFLTAVRLLPQYGLSMDLSIKPASIAQTLIMIQSCPDTQFILDHLGKPDIKQDAYNQFKQDMDAFAALPNVTAKISGLITEADWDHWSEQEIRKYITYAIGCFGPNRLMFGGDWPVVLLAGTYNKWRQALFRAVEEYSDEELHKLFYDTANKVYRI</sequence>
<dbReference type="SUPFAM" id="SSF51556">
    <property type="entry name" value="Metallo-dependent hydrolases"/>
    <property type="match status" value="1"/>
</dbReference>
<dbReference type="AlphaFoldDB" id="A0A4R0NLA5"/>
<accession>A0A4R0NLA5</accession>
<proteinExistence type="inferred from homology"/>
<name>A0A4R0NLA5_9SPHI</name>
<comment type="caution">
    <text evidence="3">The sequence shown here is derived from an EMBL/GenBank/DDBJ whole genome shotgun (WGS) entry which is preliminary data.</text>
</comment>